<evidence type="ECO:0000313" key="2">
    <source>
        <dbReference type="EMBL" id="KAA0893234.1"/>
    </source>
</evidence>
<organism evidence="2 3">
    <name type="scientific">Oryzomonas rubra</name>
    <dbReference type="NCBI Taxonomy" id="2509454"/>
    <lineage>
        <taxon>Bacteria</taxon>
        <taxon>Pseudomonadati</taxon>
        <taxon>Thermodesulfobacteriota</taxon>
        <taxon>Desulfuromonadia</taxon>
        <taxon>Geobacterales</taxon>
        <taxon>Geobacteraceae</taxon>
        <taxon>Oryzomonas</taxon>
    </lineage>
</organism>
<comment type="caution">
    <text evidence="2">The sequence shown here is derived from an EMBL/GenBank/DDBJ whole genome shotgun (WGS) entry which is preliminary data.</text>
</comment>
<name>A0A5A9XK14_9BACT</name>
<protein>
    <submittedName>
        <fullName evidence="2">Uncharacterized protein</fullName>
    </submittedName>
</protein>
<dbReference type="AlphaFoldDB" id="A0A5A9XK14"/>
<feature type="compositionally biased region" description="Polar residues" evidence="1">
    <location>
        <begin position="30"/>
        <end position="39"/>
    </location>
</feature>
<evidence type="ECO:0000256" key="1">
    <source>
        <dbReference type="SAM" id="MobiDB-lite"/>
    </source>
</evidence>
<dbReference type="Proteomes" id="UP000324298">
    <property type="component" value="Unassembled WGS sequence"/>
</dbReference>
<feature type="region of interest" description="Disordered" evidence="1">
    <location>
        <begin position="1"/>
        <end position="65"/>
    </location>
</feature>
<dbReference type="OrthoDB" id="9990662at2"/>
<evidence type="ECO:0000313" key="3">
    <source>
        <dbReference type="Proteomes" id="UP000324298"/>
    </source>
</evidence>
<reference evidence="2 3" key="1">
    <citation type="submission" date="2019-04" db="EMBL/GenBank/DDBJ databases">
        <title>Geobacter ruber sp. nov., ferric-reducing bacteria isolated from paddy soil.</title>
        <authorList>
            <person name="Xu Z."/>
            <person name="Masuda Y."/>
            <person name="Itoh H."/>
            <person name="Senoo K."/>
        </authorList>
    </citation>
    <scope>NUCLEOTIDE SEQUENCE [LARGE SCALE GENOMIC DNA]</scope>
    <source>
        <strain evidence="2 3">Red88</strain>
    </source>
</reference>
<dbReference type="EMBL" id="SRSD01000003">
    <property type="protein sequence ID" value="KAA0893234.1"/>
    <property type="molecule type" value="Genomic_DNA"/>
</dbReference>
<accession>A0A5A9XK14</accession>
<dbReference type="RefSeq" id="WP_149306552.1">
    <property type="nucleotide sequence ID" value="NZ_SRSD01000003.1"/>
</dbReference>
<proteinExistence type="predicted"/>
<gene>
    <name evidence="2" type="ORF">ET418_05300</name>
</gene>
<sequence length="86" mass="8848">MGNSAPAPASPEASTAPVAAPTAEAVSKEPTATVSSVPPAQSGFAEPAPDSPLPQTANNHQQRRIATDTMENARAARLQKIMNSRQ</sequence>
<feature type="compositionally biased region" description="Low complexity" evidence="1">
    <location>
        <begin position="1"/>
        <end position="25"/>
    </location>
</feature>
<keyword evidence="3" id="KW-1185">Reference proteome</keyword>